<reference evidence="1 2" key="1">
    <citation type="submission" date="2019-03" db="EMBL/GenBank/DDBJ databases">
        <title>Genomic Encyclopedia of Archaeal and Bacterial Type Strains, Phase II (KMG-II): from individual species to whole genera.</title>
        <authorList>
            <person name="Goeker M."/>
        </authorList>
    </citation>
    <scope>NUCLEOTIDE SEQUENCE [LARGE SCALE GENOMIC DNA]</scope>
    <source>
        <strain evidence="1 2">DSM 45499</strain>
    </source>
</reference>
<keyword evidence="2" id="KW-1185">Reference proteome</keyword>
<evidence type="ECO:0008006" key="3">
    <source>
        <dbReference type="Google" id="ProtNLM"/>
    </source>
</evidence>
<dbReference type="RefSeq" id="WP_133903441.1">
    <property type="nucleotide sequence ID" value="NZ_SOCP01000005.1"/>
</dbReference>
<dbReference type="AlphaFoldDB" id="A0A4R7VQJ9"/>
<dbReference type="Gene3D" id="3.40.50.12780">
    <property type="entry name" value="N-terminal domain of ligase-like"/>
    <property type="match status" value="1"/>
</dbReference>
<gene>
    <name evidence="1" type="ORF">CLV71_105157</name>
</gene>
<organism evidence="1 2">
    <name type="scientific">Actinophytocola oryzae</name>
    <dbReference type="NCBI Taxonomy" id="502181"/>
    <lineage>
        <taxon>Bacteria</taxon>
        <taxon>Bacillati</taxon>
        <taxon>Actinomycetota</taxon>
        <taxon>Actinomycetes</taxon>
        <taxon>Pseudonocardiales</taxon>
        <taxon>Pseudonocardiaceae</taxon>
    </lineage>
</organism>
<comment type="caution">
    <text evidence="1">The sequence shown here is derived from an EMBL/GenBank/DDBJ whole genome shotgun (WGS) entry which is preliminary data.</text>
</comment>
<name>A0A4R7VQJ9_9PSEU</name>
<evidence type="ECO:0000313" key="1">
    <source>
        <dbReference type="EMBL" id="TDV52026.1"/>
    </source>
</evidence>
<dbReference type="EMBL" id="SOCP01000005">
    <property type="protein sequence ID" value="TDV52026.1"/>
    <property type="molecule type" value="Genomic_DNA"/>
</dbReference>
<evidence type="ECO:0000313" key="2">
    <source>
        <dbReference type="Proteomes" id="UP000294927"/>
    </source>
</evidence>
<accession>A0A4R7VQJ9</accession>
<dbReference type="Proteomes" id="UP000294927">
    <property type="component" value="Unassembled WGS sequence"/>
</dbReference>
<dbReference type="SUPFAM" id="SSF56801">
    <property type="entry name" value="Acetyl-CoA synthetase-like"/>
    <property type="match status" value="1"/>
</dbReference>
<protein>
    <recommendedName>
        <fullName evidence="3">AMP-binding enzyme</fullName>
    </recommendedName>
</protein>
<proteinExistence type="predicted"/>
<sequence>MTDSVLDLPLSAVTDVDEYVRAAMEWHFNPETGSPFWLRKAESFDFDPRLEVKGHEDLARFPNVLSEFRDVPVEDLIPRGYGDRPPVVGVYESGGTTGAPKRIVLMRDWWEQLLAELHVRMDALGVPRNVNWLAMAPGGPHVVGQTMVRWARDRGGVAFFIDLDPRWVKKLIGSGRGDEADAYTTHLLEQTRILLRTQRIGVLMITGPMLARLAQHDDLVELVREKVSAIMWGGATLDPDTRDLMRTEVFPGKTFSGGLGSTMIGGGPALQRPGTDDMPVFDPISPAITFAVVDPATGRKVAYGERGQVVMNHVSRSMLMPNNLERDLAIRVEALPGAAGDAVAEVFPVQVFEEETVIEGVY</sequence>
<dbReference type="InterPro" id="IPR042099">
    <property type="entry name" value="ANL_N_sf"/>
</dbReference>
<dbReference type="OrthoDB" id="179194at2"/>